<name>A0A1S4D0U1_TOBAC</name>
<dbReference type="InterPro" id="IPR026960">
    <property type="entry name" value="RVT-Znf"/>
</dbReference>
<evidence type="ECO:0000313" key="2">
    <source>
        <dbReference type="RefSeq" id="XP_016506889.1"/>
    </source>
</evidence>
<organism evidence="2">
    <name type="scientific">Nicotiana tabacum</name>
    <name type="common">Common tobacco</name>
    <dbReference type="NCBI Taxonomy" id="4097"/>
    <lineage>
        <taxon>Eukaryota</taxon>
        <taxon>Viridiplantae</taxon>
        <taxon>Streptophyta</taxon>
        <taxon>Embryophyta</taxon>
        <taxon>Tracheophyta</taxon>
        <taxon>Spermatophyta</taxon>
        <taxon>Magnoliopsida</taxon>
        <taxon>eudicotyledons</taxon>
        <taxon>Gunneridae</taxon>
        <taxon>Pentapetalae</taxon>
        <taxon>asterids</taxon>
        <taxon>lamiids</taxon>
        <taxon>Solanales</taxon>
        <taxon>Solanaceae</taxon>
        <taxon>Nicotianoideae</taxon>
        <taxon>Nicotianeae</taxon>
        <taxon>Nicotiana</taxon>
    </lineage>
</organism>
<protein>
    <recommendedName>
        <fullName evidence="1">Reverse transcriptase zinc-binding domain-containing protein</fullName>
    </recommendedName>
</protein>
<dbReference type="Pfam" id="PF13966">
    <property type="entry name" value="zf-RVT"/>
    <property type="match status" value="1"/>
</dbReference>
<dbReference type="KEGG" id="nta:107824602"/>
<evidence type="ECO:0000259" key="1">
    <source>
        <dbReference type="Pfam" id="PF13966"/>
    </source>
</evidence>
<accession>A0A1S4D0U1</accession>
<dbReference type="RefSeq" id="XP_016506889.1">
    <property type="nucleotide sequence ID" value="XM_016651403.1"/>
</dbReference>
<dbReference type="AlphaFoldDB" id="A0A1S4D0U1"/>
<dbReference type="OrthoDB" id="1221281at2759"/>
<feature type="domain" description="Reverse transcriptase zinc-binding" evidence="1">
    <location>
        <begin position="17"/>
        <end position="101"/>
    </location>
</feature>
<gene>
    <name evidence="2" type="primary">LOC107824602</name>
</gene>
<proteinExistence type="predicted"/>
<dbReference type="PaxDb" id="4097-A0A1S4D0U1"/>
<reference evidence="2" key="1">
    <citation type="submission" date="2025-08" db="UniProtKB">
        <authorList>
            <consortium name="RefSeq"/>
        </authorList>
    </citation>
    <scope>IDENTIFICATION</scope>
</reference>
<sequence>MESVGLKESDLTLMHDFSIQQMYLKLRGDFSKCPRRRLTCNNYVAPRWVFILYLALNGRLQTIDKIAKWSVIDDLICPLCTEVPETLDHLLFKCSISSMIWKKILQWQGVDKGPYEWKDEVVWAIDHVKGNSAKAHIYRMSLAACVYFI</sequence>